<dbReference type="RefSeq" id="XP_031924895.1">
    <property type="nucleotide sequence ID" value="XM_032067888.1"/>
</dbReference>
<dbReference type="AlphaFoldDB" id="A0A5N6ZW29"/>
<keyword evidence="2" id="KW-1185">Reference proteome</keyword>
<evidence type="ECO:0000313" key="1">
    <source>
        <dbReference type="EMBL" id="KAE8361814.1"/>
    </source>
</evidence>
<sequence length="72" mass="8250">MAFAHAELCVDTPIHGTSLYPERELKIRWVTKCAVSFCARNYKLAVIRGIPSIPVSEPDWGELFNETRHTNY</sequence>
<proteinExistence type="predicted"/>
<evidence type="ECO:0000313" key="2">
    <source>
        <dbReference type="Proteomes" id="UP000326268"/>
    </source>
</evidence>
<protein>
    <submittedName>
        <fullName evidence="1">Uncharacterized protein</fullName>
    </submittedName>
</protein>
<dbReference type="GeneID" id="43652334"/>
<organism evidence="1 2">
    <name type="scientific">Aspergillus caelatus</name>
    <dbReference type="NCBI Taxonomy" id="61420"/>
    <lineage>
        <taxon>Eukaryota</taxon>
        <taxon>Fungi</taxon>
        <taxon>Dikarya</taxon>
        <taxon>Ascomycota</taxon>
        <taxon>Pezizomycotina</taxon>
        <taxon>Eurotiomycetes</taxon>
        <taxon>Eurotiomycetidae</taxon>
        <taxon>Eurotiales</taxon>
        <taxon>Aspergillaceae</taxon>
        <taxon>Aspergillus</taxon>
        <taxon>Aspergillus subgen. Circumdati</taxon>
    </lineage>
</organism>
<name>A0A5N6ZW29_9EURO</name>
<reference evidence="1 2" key="1">
    <citation type="submission" date="2019-04" db="EMBL/GenBank/DDBJ databases">
        <title>Friends and foes A comparative genomics studyof 23 Aspergillus species from section Flavi.</title>
        <authorList>
            <consortium name="DOE Joint Genome Institute"/>
            <person name="Kjaerbolling I."/>
            <person name="Vesth T."/>
            <person name="Frisvad J.C."/>
            <person name="Nybo J.L."/>
            <person name="Theobald S."/>
            <person name="Kildgaard S."/>
            <person name="Isbrandt T."/>
            <person name="Kuo A."/>
            <person name="Sato A."/>
            <person name="Lyhne E.K."/>
            <person name="Kogle M.E."/>
            <person name="Wiebenga A."/>
            <person name="Kun R.S."/>
            <person name="Lubbers R.J."/>
            <person name="Makela M.R."/>
            <person name="Barry K."/>
            <person name="Chovatia M."/>
            <person name="Clum A."/>
            <person name="Daum C."/>
            <person name="Haridas S."/>
            <person name="He G."/>
            <person name="LaButti K."/>
            <person name="Lipzen A."/>
            <person name="Mondo S."/>
            <person name="Riley R."/>
            <person name="Salamov A."/>
            <person name="Simmons B.A."/>
            <person name="Magnuson J.K."/>
            <person name="Henrissat B."/>
            <person name="Mortensen U.H."/>
            <person name="Larsen T.O."/>
            <person name="Devries R.P."/>
            <person name="Grigoriev I.V."/>
            <person name="Machida M."/>
            <person name="Baker S.E."/>
            <person name="Andersen M.R."/>
        </authorList>
    </citation>
    <scope>NUCLEOTIDE SEQUENCE [LARGE SCALE GENOMIC DNA]</scope>
    <source>
        <strain evidence="1 2">CBS 763.97</strain>
    </source>
</reference>
<dbReference type="EMBL" id="ML737723">
    <property type="protein sequence ID" value="KAE8361814.1"/>
    <property type="molecule type" value="Genomic_DNA"/>
</dbReference>
<accession>A0A5N6ZW29</accession>
<dbReference type="Proteomes" id="UP000326268">
    <property type="component" value="Unassembled WGS sequence"/>
</dbReference>
<dbReference type="OrthoDB" id="5376804at2759"/>
<gene>
    <name evidence="1" type="ORF">BDV27DRAFT_132457</name>
</gene>